<gene>
    <name evidence="1" type="ORF">SCHPADRAFT_877036</name>
</gene>
<dbReference type="Gene3D" id="3.40.50.720">
    <property type="entry name" value="NAD(P)-binding Rossmann-like Domain"/>
    <property type="match status" value="1"/>
</dbReference>
<sequence>MVSYVVTGANRGIGLEFVRQLSVGSDNSVFAIVRDKSRAAKLEGLGRKNVYILEADVTDRAAIQTAVKQVSEVTGGTLDVLINNAAFIGDGREMYGLSSYPPEVEDKIGEDLLKAFNVNVVGTVTVTNLFLPLLRVGKLKKVIMISTAAADAEFTRKVEHEGVVPYSVSKAALNMVVEKYAQEKRNREEGFTFLALAPGAVDTREMEGVTDPEQIEEMKKMFDGIVSSLQKAVPTFEGLATPERAVTLMLEVIEKAEPGSSRSFLSQYGNKEWL</sequence>
<dbReference type="InterPro" id="IPR002347">
    <property type="entry name" value="SDR_fam"/>
</dbReference>
<dbReference type="Pfam" id="PF00106">
    <property type="entry name" value="adh_short"/>
    <property type="match status" value="1"/>
</dbReference>
<dbReference type="GO" id="GO:0016616">
    <property type="term" value="F:oxidoreductase activity, acting on the CH-OH group of donors, NAD or NADP as acceptor"/>
    <property type="evidence" value="ECO:0007669"/>
    <property type="project" value="TreeGrafter"/>
</dbReference>
<dbReference type="PANTHER" id="PTHR45458">
    <property type="entry name" value="SHORT-CHAIN DEHYDROGENASE/REDUCTASE SDR"/>
    <property type="match status" value="1"/>
</dbReference>
<dbReference type="InterPro" id="IPR052184">
    <property type="entry name" value="SDR_enzymes"/>
</dbReference>
<evidence type="ECO:0000313" key="2">
    <source>
        <dbReference type="Proteomes" id="UP000053477"/>
    </source>
</evidence>
<organism evidence="1 2">
    <name type="scientific">Schizopora paradoxa</name>
    <dbReference type="NCBI Taxonomy" id="27342"/>
    <lineage>
        <taxon>Eukaryota</taxon>
        <taxon>Fungi</taxon>
        <taxon>Dikarya</taxon>
        <taxon>Basidiomycota</taxon>
        <taxon>Agaricomycotina</taxon>
        <taxon>Agaricomycetes</taxon>
        <taxon>Hymenochaetales</taxon>
        <taxon>Schizoporaceae</taxon>
        <taxon>Schizopora</taxon>
    </lineage>
</organism>
<dbReference type="PANTHER" id="PTHR45458:SF3">
    <property type="entry name" value="CHAIN DEHYDROGENASE (ATSC), PUTATIVE-RELATED"/>
    <property type="match status" value="1"/>
</dbReference>
<dbReference type="PRINTS" id="PR00081">
    <property type="entry name" value="GDHRDH"/>
</dbReference>
<dbReference type="OrthoDB" id="9876299at2759"/>
<name>A0A0H2RHN1_9AGAM</name>
<keyword evidence="2" id="KW-1185">Reference proteome</keyword>
<dbReference type="Proteomes" id="UP000053477">
    <property type="component" value="Unassembled WGS sequence"/>
</dbReference>
<evidence type="ECO:0000313" key="1">
    <source>
        <dbReference type="EMBL" id="KLO11374.1"/>
    </source>
</evidence>
<protein>
    <submittedName>
        <fullName evidence="1">NAD-binding protein</fullName>
    </submittedName>
</protein>
<proteinExistence type="predicted"/>
<dbReference type="EMBL" id="KQ086002">
    <property type="protein sequence ID" value="KLO11374.1"/>
    <property type="molecule type" value="Genomic_DNA"/>
</dbReference>
<dbReference type="InterPro" id="IPR036291">
    <property type="entry name" value="NAD(P)-bd_dom_sf"/>
</dbReference>
<accession>A0A0H2RHN1</accession>
<dbReference type="InParanoid" id="A0A0H2RHN1"/>
<dbReference type="AlphaFoldDB" id="A0A0H2RHN1"/>
<reference evidence="1 2" key="1">
    <citation type="submission" date="2015-04" db="EMBL/GenBank/DDBJ databases">
        <title>Complete genome sequence of Schizopora paradoxa KUC8140, a cosmopolitan wood degrader in East Asia.</title>
        <authorList>
            <consortium name="DOE Joint Genome Institute"/>
            <person name="Min B."/>
            <person name="Park H."/>
            <person name="Jang Y."/>
            <person name="Kim J.-J."/>
            <person name="Kim K.H."/>
            <person name="Pangilinan J."/>
            <person name="Lipzen A."/>
            <person name="Riley R."/>
            <person name="Grigoriev I.V."/>
            <person name="Spatafora J.W."/>
            <person name="Choi I.-G."/>
        </authorList>
    </citation>
    <scope>NUCLEOTIDE SEQUENCE [LARGE SCALE GENOMIC DNA]</scope>
    <source>
        <strain evidence="1 2">KUC8140</strain>
    </source>
</reference>
<dbReference type="SUPFAM" id="SSF51735">
    <property type="entry name" value="NAD(P)-binding Rossmann-fold domains"/>
    <property type="match status" value="1"/>
</dbReference>
<dbReference type="FunCoup" id="A0A0H2RHN1">
    <property type="interactions" value="119"/>
</dbReference>